<protein>
    <recommendedName>
        <fullName evidence="3">SWIM-type domain-containing protein</fullName>
    </recommendedName>
</protein>
<dbReference type="GO" id="GO:0008270">
    <property type="term" value="F:zinc ion binding"/>
    <property type="evidence" value="ECO:0007669"/>
    <property type="project" value="UniProtKB-KW"/>
</dbReference>
<dbReference type="Proteomes" id="UP000054558">
    <property type="component" value="Unassembled WGS sequence"/>
</dbReference>
<evidence type="ECO:0000259" key="3">
    <source>
        <dbReference type="PROSITE" id="PS50966"/>
    </source>
</evidence>
<dbReference type="PROSITE" id="PS50966">
    <property type="entry name" value="ZF_SWIM"/>
    <property type="match status" value="1"/>
</dbReference>
<accession>A0A1Y1IEI7</accession>
<feature type="compositionally biased region" description="Basic and acidic residues" evidence="2">
    <location>
        <begin position="558"/>
        <end position="567"/>
    </location>
</feature>
<keyword evidence="1" id="KW-0863">Zinc-finger</keyword>
<evidence type="ECO:0000313" key="4">
    <source>
        <dbReference type="EMBL" id="GAQ87491.1"/>
    </source>
</evidence>
<sequence length="734" mass="81070">MLCSNDGPYGDSATPLTFDHTYRKGPFLLLPVGCRNALLRGDPVMLVALAIVLTEREESTSRFLRDLVHEEESLGQARWVFSDGAGHLKKALARAFPLAWHGTDLNHILKNCHEKVKDECGSAGEEVWRGIRRDLLGDEQTGRKGIIQAASQEEAERLIRERITAWPEGFGEYFERNKKKVFVNELSLWARRQAGLIFADGTVDNVYTQDIESLHKALSRAAGGREVSMVEMVDACKEYSLDQLSQMDRGFACQDVIYRPKRAYMWTDLAQDPQEVGRDPDGRIPEVQVKLDKHIIGPTGLVGGARPRVVDREHERDGRCHCAVCSKLPWPPLPLSQFAADARPNVELGWGAGGVPRGRQPEGPSPAEAASLRTFMSQEGNAIAAKLLKLGVVRAVRHAIALVFSARRCINNRCESTSSETAWLVHSNSAPLHPHSVMGRLGERLQCPCRGAQRAARRKRGPLCSHVLAIYLKTGRPLGELVRLYNPSKSHAENMTQSCRRGVYGVRPDTKGTKRGGAKSGMRRSRSKRPRSPGPMDYSEAEGDDSQTEKGPGADYNGNEKRRRTEGDSSPQTRTAEQARDGPERGVPSGARASGGFATGGMPNKPSEGKNEESPWTFAISGARAGLEPACQSCQITIRRDQPRMIRQTPRDTIRPTQSASTKSWAKQFCVMDSAGAFQRCMLNKGTGYNGEPFKIRLGADGEDLSPGQERLLEGFKAYITELLSQRKNKRGRK</sequence>
<feature type="domain" description="SWIM-type" evidence="3">
    <location>
        <begin position="435"/>
        <end position="475"/>
    </location>
</feature>
<keyword evidence="1" id="KW-0479">Metal-binding</keyword>
<feature type="region of interest" description="Disordered" evidence="2">
    <location>
        <begin position="492"/>
        <end position="614"/>
    </location>
</feature>
<organism evidence="4 5">
    <name type="scientific">Klebsormidium nitens</name>
    <name type="common">Green alga</name>
    <name type="synonym">Ulothrix nitens</name>
    <dbReference type="NCBI Taxonomy" id="105231"/>
    <lineage>
        <taxon>Eukaryota</taxon>
        <taxon>Viridiplantae</taxon>
        <taxon>Streptophyta</taxon>
        <taxon>Klebsormidiophyceae</taxon>
        <taxon>Klebsormidiales</taxon>
        <taxon>Klebsormidiaceae</taxon>
        <taxon>Klebsormidium</taxon>
    </lineage>
</organism>
<name>A0A1Y1IEI7_KLENI</name>
<dbReference type="AlphaFoldDB" id="A0A1Y1IEI7"/>
<keyword evidence="5" id="KW-1185">Reference proteome</keyword>
<evidence type="ECO:0000313" key="5">
    <source>
        <dbReference type="Proteomes" id="UP000054558"/>
    </source>
</evidence>
<dbReference type="InterPro" id="IPR007527">
    <property type="entry name" value="Znf_SWIM"/>
</dbReference>
<reference evidence="4 5" key="1">
    <citation type="journal article" date="2014" name="Nat. Commun.">
        <title>Klebsormidium flaccidum genome reveals primary factors for plant terrestrial adaptation.</title>
        <authorList>
            <person name="Hori K."/>
            <person name="Maruyama F."/>
            <person name="Fujisawa T."/>
            <person name="Togashi T."/>
            <person name="Yamamoto N."/>
            <person name="Seo M."/>
            <person name="Sato S."/>
            <person name="Yamada T."/>
            <person name="Mori H."/>
            <person name="Tajima N."/>
            <person name="Moriyama T."/>
            <person name="Ikeuchi M."/>
            <person name="Watanabe M."/>
            <person name="Wada H."/>
            <person name="Kobayashi K."/>
            <person name="Saito M."/>
            <person name="Masuda T."/>
            <person name="Sasaki-Sekimoto Y."/>
            <person name="Mashiguchi K."/>
            <person name="Awai K."/>
            <person name="Shimojima M."/>
            <person name="Masuda S."/>
            <person name="Iwai M."/>
            <person name="Nobusawa T."/>
            <person name="Narise T."/>
            <person name="Kondo S."/>
            <person name="Saito H."/>
            <person name="Sato R."/>
            <person name="Murakawa M."/>
            <person name="Ihara Y."/>
            <person name="Oshima-Yamada Y."/>
            <person name="Ohtaka K."/>
            <person name="Satoh M."/>
            <person name="Sonobe K."/>
            <person name="Ishii M."/>
            <person name="Ohtani R."/>
            <person name="Kanamori-Sato M."/>
            <person name="Honoki R."/>
            <person name="Miyazaki D."/>
            <person name="Mochizuki H."/>
            <person name="Umetsu J."/>
            <person name="Higashi K."/>
            <person name="Shibata D."/>
            <person name="Kamiya Y."/>
            <person name="Sato N."/>
            <person name="Nakamura Y."/>
            <person name="Tabata S."/>
            <person name="Ida S."/>
            <person name="Kurokawa K."/>
            <person name="Ohta H."/>
        </authorList>
    </citation>
    <scope>NUCLEOTIDE SEQUENCE [LARGE SCALE GENOMIC DNA]</scope>
    <source>
        <strain evidence="4 5">NIES-2285</strain>
    </source>
</reference>
<evidence type="ECO:0000256" key="2">
    <source>
        <dbReference type="SAM" id="MobiDB-lite"/>
    </source>
</evidence>
<evidence type="ECO:0000256" key="1">
    <source>
        <dbReference type="PROSITE-ProRule" id="PRU00325"/>
    </source>
</evidence>
<feature type="compositionally biased region" description="Basic residues" evidence="2">
    <location>
        <begin position="513"/>
        <end position="531"/>
    </location>
</feature>
<dbReference type="EMBL" id="DF237305">
    <property type="protein sequence ID" value="GAQ87491.1"/>
    <property type="molecule type" value="Genomic_DNA"/>
</dbReference>
<keyword evidence="1" id="KW-0862">Zinc</keyword>
<gene>
    <name evidence="4" type="ORF">KFL_003560180</name>
</gene>
<proteinExistence type="predicted"/>